<reference evidence="1" key="1">
    <citation type="submission" date="2020-04" db="EMBL/GenBank/DDBJ databases">
        <authorList>
            <person name="Alioto T."/>
            <person name="Alioto T."/>
            <person name="Gomez Garrido J."/>
        </authorList>
    </citation>
    <scope>NUCLEOTIDE SEQUENCE</scope>
    <source>
        <strain evidence="1">A484AB</strain>
    </source>
</reference>
<evidence type="ECO:0000313" key="2">
    <source>
        <dbReference type="Proteomes" id="UP001152795"/>
    </source>
</evidence>
<protein>
    <submittedName>
        <fullName evidence="1">Uncharacterized protein</fullName>
    </submittedName>
</protein>
<comment type="caution">
    <text evidence="1">The sequence shown here is derived from an EMBL/GenBank/DDBJ whole genome shotgun (WGS) entry which is preliminary data.</text>
</comment>
<sequence>MSAVLKAFNLYKLKQKISFSTETCINHPQKGITEEENIVVTVNIPHKYLEQLYDLKQDGKLTGLLYIEEKEIARVSEAKNELETAKAVCDTLSKEKDNSNEQCKILSKELCTLQGAKKETE</sequence>
<gene>
    <name evidence="1" type="ORF">PACLA_8A057773</name>
</gene>
<proteinExistence type="predicted"/>
<evidence type="ECO:0000313" key="1">
    <source>
        <dbReference type="EMBL" id="CAB4031246.1"/>
    </source>
</evidence>
<dbReference type="AlphaFoldDB" id="A0A7D9LB97"/>
<dbReference type="EMBL" id="CACRXK020017467">
    <property type="protein sequence ID" value="CAB4031246.1"/>
    <property type="molecule type" value="Genomic_DNA"/>
</dbReference>
<organism evidence="1 2">
    <name type="scientific">Paramuricea clavata</name>
    <name type="common">Red gorgonian</name>
    <name type="synonym">Violescent sea-whip</name>
    <dbReference type="NCBI Taxonomy" id="317549"/>
    <lineage>
        <taxon>Eukaryota</taxon>
        <taxon>Metazoa</taxon>
        <taxon>Cnidaria</taxon>
        <taxon>Anthozoa</taxon>
        <taxon>Octocorallia</taxon>
        <taxon>Malacalcyonacea</taxon>
        <taxon>Plexauridae</taxon>
        <taxon>Paramuricea</taxon>
    </lineage>
</organism>
<accession>A0A7D9LB97</accession>
<name>A0A7D9LB97_PARCT</name>
<dbReference type="Proteomes" id="UP001152795">
    <property type="component" value="Unassembled WGS sequence"/>
</dbReference>
<keyword evidence="2" id="KW-1185">Reference proteome</keyword>